<organism evidence="1 2">
    <name type="scientific">Arabis alpina</name>
    <name type="common">Alpine rock-cress</name>
    <dbReference type="NCBI Taxonomy" id="50452"/>
    <lineage>
        <taxon>Eukaryota</taxon>
        <taxon>Viridiplantae</taxon>
        <taxon>Streptophyta</taxon>
        <taxon>Embryophyta</taxon>
        <taxon>Tracheophyta</taxon>
        <taxon>Spermatophyta</taxon>
        <taxon>Magnoliopsida</taxon>
        <taxon>eudicotyledons</taxon>
        <taxon>Gunneridae</taxon>
        <taxon>Pentapetalae</taxon>
        <taxon>rosids</taxon>
        <taxon>malvids</taxon>
        <taxon>Brassicales</taxon>
        <taxon>Brassicaceae</taxon>
        <taxon>Arabideae</taxon>
        <taxon>Arabis</taxon>
    </lineage>
</organism>
<dbReference type="Pfam" id="PF05216">
    <property type="entry name" value="UNC-50"/>
    <property type="match status" value="1"/>
</dbReference>
<dbReference type="AlphaFoldDB" id="A0A087GQE3"/>
<evidence type="ECO:0000313" key="1">
    <source>
        <dbReference type="EMBL" id="KFK32095.1"/>
    </source>
</evidence>
<dbReference type="EMBL" id="CM002874">
    <property type="protein sequence ID" value="KFK32095.1"/>
    <property type="molecule type" value="Genomic_DNA"/>
</dbReference>
<keyword evidence="2" id="KW-1185">Reference proteome</keyword>
<name>A0A087GQE3_ARAAL</name>
<gene>
    <name evidence="1" type="ordered locus">AALP_Aa6g198500</name>
</gene>
<protein>
    <submittedName>
        <fullName evidence="1">Uncharacterized protein</fullName>
    </submittedName>
</protein>
<dbReference type="InterPro" id="IPR007881">
    <property type="entry name" value="UNC-50"/>
</dbReference>
<proteinExistence type="predicted"/>
<accession>A0A087GQE3</accession>
<evidence type="ECO:0000313" key="2">
    <source>
        <dbReference type="Proteomes" id="UP000029120"/>
    </source>
</evidence>
<dbReference type="Gramene" id="KFK32095">
    <property type="protein sequence ID" value="KFK32095"/>
    <property type="gene ID" value="AALP_AA6G198500"/>
</dbReference>
<dbReference type="Proteomes" id="UP000029120">
    <property type="component" value="Chromosome 6"/>
</dbReference>
<sequence length="80" mass="9432">MDQEKGRRRCCLQLSDLALHLLYPERTKCSLSIFVWQQMDVEYTFWQMLNLCLSPKVVISRVRFYAVAWGNSTGLESWKG</sequence>
<reference evidence="2" key="1">
    <citation type="journal article" date="2015" name="Nat. Plants">
        <title>Genome expansion of Arabis alpina linked with retrotransposition and reduced symmetric DNA methylation.</title>
        <authorList>
            <person name="Willing E.M."/>
            <person name="Rawat V."/>
            <person name="Mandakova T."/>
            <person name="Maumus F."/>
            <person name="James G.V."/>
            <person name="Nordstroem K.J."/>
            <person name="Becker C."/>
            <person name="Warthmann N."/>
            <person name="Chica C."/>
            <person name="Szarzynska B."/>
            <person name="Zytnicki M."/>
            <person name="Albani M.C."/>
            <person name="Kiefer C."/>
            <person name="Bergonzi S."/>
            <person name="Castaings L."/>
            <person name="Mateos J.L."/>
            <person name="Berns M.C."/>
            <person name="Bujdoso N."/>
            <person name="Piofczyk T."/>
            <person name="de Lorenzo L."/>
            <person name="Barrero-Sicilia C."/>
            <person name="Mateos I."/>
            <person name="Piednoel M."/>
            <person name="Hagmann J."/>
            <person name="Chen-Min-Tao R."/>
            <person name="Iglesias-Fernandez R."/>
            <person name="Schuster S.C."/>
            <person name="Alonso-Blanco C."/>
            <person name="Roudier F."/>
            <person name="Carbonero P."/>
            <person name="Paz-Ares J."/>
            <person name="Davis S.J."/>
            <person name="Pecinka A."/>
            <person name="Quesneville H."/>
            <person name="Colot V."/>
            <person name="Lysak M.A."/>
            <person name="Weigel D."/>
            <person name="Coupland G."/>
            <person name="Schneeberger K."/>
        </authorList>
    </citation>
    <scope>NUCLEOTIDE SEQUENCE [LARGE SCALE GENOMIC DNA]</scope>
    <source>
        <strain evidence="2">cv. Pajares</strain>
    </source>
</reference>